<evidence type="ECO:0000313" key="2">
    <source>
        <dbReference type="Proteomes" id="UP000069205"/>
    </source>
</evidence>
<dbReference type="OrthoDB" id="3078717at2"/>
<gene>
    <name evidence="1" type="ORF">NITMOv2_0838</name>
</gene>
<dbReference type="Proteomes" id="UP000069205">
    <property type="component" value="Chromosome"/>
</dbReference>
<dbReference type="KEGG" id="nmv:NITMOv2_0838"/>
<dbReference type="AlphaFoldDB" id="A0A0K2G8I4"/>
<name>A0A0K2G8I4_NITMO</name>
<proteinExistence type="predicted"/>
<protein>
    <submittedName>
        <fullName evidence="1">Uncharacterized protein</fullName>
    </submittedName>
</protein>
<dbReference type="PATRIC" id="fig|42253.5.peg.820"/>
<dbReference type="STRING" id="42253.NITMOv2_0838"/>
<reference evidence="1 2" key="1">
    <citation type="journal article" date="2015" name="Proc. Natl. Acad. Sci. U.S.A.">
        <title>Expanded metabolic versatility of ubiquitous nitrite-oxidizing bacteria from the genus Nitrospira.</title>
        <authorList>
            <person name="Koch H."/>
            <person name="Lucker S."/>
            <person name="Albertsen M."/>
            <person name="Kitzinger K."/>
            <person name="Herbold C."/>
            <person name="Spieck E."/>
            <person name="Nielsen P.H."/>
            <person name="Wagner M."/>
            <person name="Daims H."/>
        </authorList>
    </citation>
    <scope>NUCLEOTIDE SEQUENCE [LARGE SCALE GENOMIC DNA]</scope>
    <source>
        <strain evidence="1 2">NSP M-1</strain>
    </source>
</reference>
<accession>A0A0K2G8I4</accession>
<evidence type="ECO:0000313" key="1">
    <source>
        <dbReference type="EMBL" id="ALA57273.1"/>
    </source>
</evidence>
<sequence length="71" mass="8068">MITNADLVRAFEHDFTRRTPADHEANLRIVEALYEEARLMGAWPPADALVGIETDIRLARALRALNVRRTP</sequence>
<dbReference type="EMBL" id="CP011801">
    <property type="protein sequence ID" value="ALA57273.1"/>
    <property type="molecule type" value="Genomic_DNA"/>
</dbReference>
<dbReference type="RefSeq" id="WP_053378634.1">
    <property type="nucleotide sequence ID" value="NZ_CP011801.1"/>
</dbReference>
<keyword evidence="2" id="KW-1185">Reference proteome</keyword>
<organism evidence="1 2">
    <name type="scientific">Nitrospira moscoviensis</name>
    <dbReference type="NCBI Taxonomy" id="42253"/>
    <lineage>
        <taxon>Bacteria</taxon>
        <taxon>Pseudomonadati</taxon>
        <taxon>Nitrospirota</taxon>
        <taxon>Nitrospiria</taxon>
        <taxon>Nitrospirales</taxon>
        <taxon>Nitrospiraceae</taxon>
        <taxon>Nitrospira</taxon>
    </lineage>
</organism>